<evidence type="ECO:0000259" key="12">
    <source>
        <dbReference type="Pfam" id="PF02225"/>
    </source>
</evidence>
<feature type="active site" description="Charge relay system" evidence="9">
    <location>
        <position position="261"/>
    </location>
</feature>
<dbReference type="PROSITE" id="PS00137">
    <property type="entry name" value="SUBTILASE_HIS"/>
    <property type="match status" value="1"/>
</dbReference>
<dbReference type="PRINTS" id="PR00723">
    <property type="entry name" value="SUBTILISIN"/>
</dbReference>
<dbReference type="GO" id="GO:0016787">
    <property type="term" value="F:hydrolase activity"/>
    <property type="evidence" value="ECO:0007669"/>
    <property type="project" value="UniProtKB-KW"/>
</dbReference>
<dbReference type="RefSeq" id="WP_204401850.1">
    <property type="nucleotide sequence ID" value="NZ_JAFBEE010000009.1"/>
</dbReference>
<feature type="active site" description="Charge relay system" evidence="9">
    <location>
        <position position="193"/>
    </location>
</feature>
<dbReference type="Gene3D" id="2.60.40.1710">
    <property type="entry name" value="Subtilisin-like superfamily"/>
    <property type="match status" value="1"/>
</dbReference>
<name>A0ABS2NQ61_9FIRM</name>
<dbReference type="InterPro" id="IPR050131">
    <property type="entry name" value="Peptidase_S8_subtilisin-like"/>
</dbReference>
<dbReference type="Pfam" id="PF00082">
    <property type="entry name" value="Peptidase_S8"/>
    <property type="match status" value="1"/>
</dbReference>
<comment type="similarity">
    <text evidence="1 9 10">Belongs to the peptidase S8 family.</text>
</comment>
<evidence type="ECO:0000256" key="1">
    <source>
        <dbReference type="ARBA" id="ARBA00011073"/>
    </source>
</evidence>
<dbReference type="SUPFAM" id="SSF52743">
    <property type="entry name" value="Subtilisin-like"/>
    <property type="match status" value="1"/>
</dbReference>
<evidence type="ECO:0000256" key="8">
    <source>
        <dbReference type="ARBA" id="ARBA00022825"/>
    </source>
</evidence>
<reference evidence="14 15" key="1">
    <citation type="submission" date="2021-01" db="EMBL/GenBank/DDBJ databases">
        <title>Genomic Encyclopedia of Type Strains, Phase IV (KMG-IV): sequencing the most valuable type-strain genomes for metagenomic binning, comparative biology and taxonomic classification.</title>
        <authorList>
            <person name="Goeker M."/>
        </authorList>
    </citation>
    <scope>NUCLEOTIDE SEQUENCE [LARGE SCALE GENOMIC DNA]</scope>
    <source>
        <strain evidence="14 15">DSM 25890</strain>
    </source>
</reference>
<evidence type="ECO:0000259" key="11">
    <source>
        <dbReference type="Pfam" id="PF00082"/>
    </source>
</evidence>
<dbReference type="Pfam" id="PF06280">
    <property type="entry name" value="fn3_5"/>
    <property type="match status" value="1"/>
</dbReference>
<dbReference type="SUPFAM" id="SSF52025">
    <property type="entry name" value="PA domain"/>
    <property type="match status" value="1"/>
</dbReference>
<organism evidence="14 15">
    <name type="scientific">Alkaliphilus hydrothermalis</name>
    <dbReference type="NCBI Taxonomy" id="1482730"/>
    <lineage>
        <taxon>Bacteria</taxon>
        <taxon>Bacillati</taxon>
        <taxon>Bacillota</taxon>
        <taxon>Clostridia</taxon>
        <taxon>Peptostreptococcales</taxon>
        <taxon>Natronincolaceae</taxon>
        <taxon>Alkaliphilus</taxon>
    </lineage>
</organism>
<keyword evidence="7 9" id="KW-0378">Hydrolase</keyword>
<evidence type="ECO:0000256" key="4">
    <source>
        <dbReference type="ARBA" id="ARBA00022670"/>
    </source>
</evidence>
<dbReference type="PROSITE" id="PS00136">
    <property type="entry name" value="SUBTILASE_ASP"/>
    <property type="match status" value="1"/>
</dbReference>
<keyword evidence="6" id="KW-0677">Repeat</keyword>
<dbReference type="PROSITE" id="PS00138">
    <property type="entry name" value="SUBTILASE_SER"/>
    <property type="match status" value="1"/>
</dbReference>
<evidence type="ECO:0000256" key="7">
    <source>
        <dbReference type="ARBA" id="ARBA00022801"/>
    </source>
</evidence>
<evidence type="ECO:0000256" key="5">
    <source>
        <dbReference type="ARBA" id="ARBA00022729"/>
    </source>
</evidence>
<dbReference type="PANTHER" id="PTHR43806">
    <property type="entry name" value="PEPTIDASE S8"/>
    <property type="match status" value="1"/>
</dbReference>
<evidence type="ECO:0000313" key="15">
    <source>
        <dbReference type="Proteomes" id="UP001314796"/>
    </source>
</evidence>
<dbReference type="Gene3D" id="3.50.30.30">
    <property type="match status" value="1"/>
</dbReference>
<sequence length="1727" mass="187237">MSNRKLLSLILIIALVFSNFAIAVAAPIDSIVSFEQETLGEFYEGSSIARDPRVEGLKDSDLIRIIVELESKPVVDYAIERGISLQKMSIQEVGTISDKLMKEQEVVKASIDKRGIDLVYHHEFVQVLNGFSGTTTLKEARAIEDLSGVKRVTIATEYERPQPEMHTSHEIVESMKAWELGFKGEGMVIAILDTGVDPSHRDMSILTDPSKAELQQSDVETLIANNTVSEGKWHNYKVPYGYNYADNNTEILDLGPGASFHGMHVAGTAGANGDTSNGGIKGVAPEAQILAMKVFGNDPGMPSTYGDIYVRAIEDSIKLGADVINMSLGSTGAFVLPEDEDPARVAIRKATEAGIIVAVSAGNSNHIGDGFANPLAKNPDIGVVGSPSINPQTLSVASIENNKILASALRYKNGEIVYMPAGSIDPVSHFKGKQVNFAYAGLGAVEDFDGLDLTGKIALISRGEYPFVEKIMNAQNNGAIGVIIFNHAGEELINMQYPEEGTIPAIFMGNIGGVALKELAETTDNYVVFTGNQQLADNPEMGKMSSFTSWGVTPSLDFKPEITAPGGRIYSTFQNNKYGMMSGTSMAAPHVAGGSAVVLERIDKDFPQLALAERSKLAKNILMNTAKPLLDRALYNNHYKLGNYVSPRRHGAGVMNLYGATTTPAVVVSPADDNLSKVNLKEIGNVSTFTLKVENFGDTPITYNLTGTVGTDLVLNGANRLETQGVFKAGTIGDAAPWLGEFPIAFSATDNTPISQIEVPAGGTVDFKVTLDLTHAVEWSYNAPLAAIFPNGTFVEGFVQLKDAADAVPELSIPYVGFYGDWDKAPIIDDTIYNPNGSPYYGNFTSLTWLDEAADSFEFLGFDPKTGEFNEDLNVISPNNDGLADHARGLFTFLRNAKAVNINILNENGEVVRKVARDTYVRKNYYDGGDGTRFRANDSWIWDGWINNQVAPDGQYYYEVETVIDFEGATPQKVIFPVKVDNQVPTITSVEYDNYVNHLSAAASDNHMVLKYDLYDVDAEEVLLESIDGNFNINDLPSGAYSIRVRVHDYAYNIAESDTIMIGDITIPYVTLESPAVLEAYNVNNIPVVGAIQDVSNIESFSFMINEVATGIALQDTTEEGVVSFNGQLVDLEDGVHRVRVNAEDQLGNVIDFERKFFVDTTMPTITLDDSIVNAMSNGVDAEVATIDFKATITDNFPALFVKLNGNVVFSQDANYAYLENSDIKDDAITHSLVEAMDLAYGENYIVLEAMDYAGNIKEEIVTITRGASDTDVAIQLGSPTALEFFDKDIVDVKATVVDSSELGVEKIEVKLGGETKVVYQAEVPQVVEEPLVEVPVIEEIIEEPPVSKEIIEEPPVIEEILVEEPVIASLVEETTVEPTTYTIEENFTNVADGLHFATVTVTLKNGNVVEAKRKIFVDTTAPIIVIPEDTVPETVTHDVDSVHLVGAITENFPALYVKVNNTTIHQETAQWLTVTEITGINYALNKAVNLAYGENDITVTAVDHAGNVSSQAFTVVREDAPVVEPPVVGLGIDTISISRTSDVAFDRDTTIAATANQSASWDITIFNPNAEEVGSKTGEGTSISYTWAPAEFMKLNGTYKAVITATKGEEVVVEERTFTVYNYPIEIEVIEVIKQGSNVVIEAAINNISTSAKDVMLVIQVKDSLGRVVNIATAKMSGLQAGNVIELGSGFGLNTSGNYTVDVFVWTGWEDPESLASPTTTIFTME</sequence>
<evidence type="ECO:0000259" key="13">
    <source>
        <dbReference type="Pfam" id="PF06280"/>
    </source>
</evidence>
<feature type="active site" description="Charge relay system" evidence="9">
    <location>
        <position position="585"/>
    </location>
</feature>
<dbReference type="Pfam" id="PF02225">
    <property type="entry name" value="PA"/>
    <property type="match status" value="1"/>
</dbReference>
<evidence type="ECO:0000256" key="2">
    <source>
        <dbReference type="ARBA" id="ARBA00022512"/>
    </source>
</evidence>
<dbReference type="PANTHER" id="PTHR43806:SF11">
    <property type="entry name" value="CEREVISIN-RELATED"/>
    <property type="match status" value="1"/>
</dbReference>
<evidence type="ECO:0000256" key="6">
    <source>
        <dbReference type="ARBA" id="ARBA00022737"/>
    </source>
</evidence>
<dbReference type="Gene3D" id="3.40.50.200">
    <property type="entry name" value="Peptidase S8/S53 domain"/>
    <property type="match status" value="1"/>
</dbReference>
<feature type="domain" description="C5a peptidase/Subtilisin-like protease SBT2-like Fn3-like" evidence="13">
    <location>
        <begin position="678"/>
        <end position="816"/>
    </location>
</feature>
<accession>A0ABS2NQ61</accession>
<keyword evidence="3" id="KW-0964">Secreted</keyword>
<dbReference type="EC" id="3.4.21.96" evidence="14"/>
<evidence type="ECO:0000313" key="14">
    <source>
        <dbReference type="EMBL" id="MBM7615056.1"/>
    </source>
</evidence>
<keyword evidence="2" id="KW-0134">Cell wall</keyword>
<protein>
    <submittedName>
        <fullName evidence="14">Lactocepin</fullName>
        <ecNumber evidence="14">3.4.21.96</ecNumber>
    </submittedName>
</protein>
<dbReference type="CDD" id="cd02133">
    <property type="entry name" value="PA_C5a_like"/>
    <property type="match status" value="1"/>
</dbReference>
<keyword evidence="15" id="KW-1185">Reference proteome</keyword>
<dbReference type="InterPro" id="IPR015500">
    <property type="entry name" value="Peptidase_S8_subtilisin-rel"/>
</dbReference>
<evidence type="ECO:0000256" key="9">
    <source>
        <dbReference type="PROSITE-ProRule" id="PRU01240"/>
    </source>
</evidence>
<dbReference type="InterPro" id="IPR023827">
    <property type="entry name" value="Peptidase_S8_Asp-AS"/>
</dbReference>
<dbReference type="InterPro" id="IPR000209">
    <property type="entry name" value="Peptidase_S8/S53_dom"/>
</dbReference>
<evidence type="ECO:0000256" key="10">
    <source>
        <dbReference type="RuleBase" id="RU003355"/>
    </source>
</evidence>
<gene>
    <name evidence="14" type="ORF">JOC73_001618</name>
</gene>
<comment type="caution">
    <text evidence="14">The sequence shown here is derived from an EMBL/GenBank/DDBJ whole genome shotgun (WGS) entry which is preliminary data.</text>
</comment>
<dbReference type="InterPro" id="IPR003137">
    <property type="entry name" value="PA_domain"/>
</dbReference>
<dbReference type="PROSITE" id="PS51892">
    <property type="entry name" value="SUBTILASE"/>
    <property type="match status" value="1"/>
</dbReference>
<keyword evidence="8 9" id="KW-0720">Serine protease</keyword>
<dbReference type="CDD" id="cd07475">
    <property type="entry name" value="Peptidases_S8_C5a_Peptidase"/>
    <property type="match status" value="1"/>
</dbReference>
<dbReference type="InterPro" id="IPR010435">
    <property type="entry name" value="C5a/SBT2-like_Fn3"/>
</dbReference>
<dbReference type="EMBL" id="JAFBEE010000009">
    <property type="protein sequence ID" value="MBM7615056.1"/>
    <property type="molecule type" value="Genomic_DNA"/>
</dbReference>
<dbReference type="Proteomes" id="UP001314796">
    <property type="component" value="Unassembled WGS sequence"/>
</dbReference>
<feature type="domain" description="Peptidase S8/S53" evidence="11">
    <location>
        <begin position="184"/>
        <end position="636"/>
    </location>
</feature>
<dbReference type="InterPro" id="IPR046450">
    <property type="entry name" value="PA_dom_sf"/>
</dbReference>
<dbReference type="Gene3D" id="2.60.40.4070">
    <property type="match status" value="1"/>
</dbReference>
<proteinExistence type="inferred from homology"/>
<keyword evidence="5" id="KW-0732">Signal</keyword>
<evidence type="ECO:0000256" key="3">
    <source>
        <dbReference type="ARBA" id="ARBA00022525"/>
    </source>
</evidence>
<dbReference type="InterPro" id="IPR036852">
    <property type="entry name" value="Peptidase_S8/S53_dom_sf"/>
</dbReference>
<keyword evidence="4 9" id="KW-0645">Protease</keyword>
<dbReference type="InterPro" id="IPR022398">
    <property type="entry name" value="Peptidase_S8_His-AS"/>
</dbReference>
<dbReference type="InterPro" id="IPR034216">
    <property type="entry name" value="C5a_Peptidase"/>
</dbReference>
<dbReference type="InterPro" id="IPR023828">
    <property type="entry name" value="Peptidase_S8_Ser-AS"/>
</dbReference>
<feature type="domain" description="PA" evidence="12">
    <location>
        <begin position="444"/>
        <end position="513"/>
    </location>
</feature>